<feature type="transmembrane region" description="Helical" evidence="4">
    <location>
        <begin position="48"/>
        <end position="74"/>
    </location>
</feature>
<dbReference type="CDD" id="cd00054">
    <property type="entry name" value="EGF_CA"/>
    <property type="match status" value="1"/>
</dbReference>
<dbReference type="EnsemblMetazoa" id="CapteT196604">
    <property type="protein sequence ID" value="CapteP196604"/>
    <property type="gene ID" value="CapteG196604"/>
</dbReference>
<evidence type="ECO:0000256" key="3">
    <source>
        <dbReference type="ARBA" id="ARBA00023157"/>
    </source>
</evidence>
<dbReference type="EMBL" id="AMQN01008985">
    <property type="status" value="NOT_ANNOTATED_CDS"/>
    <property type="molecule type" value="Genomic_DNA"/>
</dbReference>
<proteinExistence type="predicted"/>
<evidence type="ECO:0000256" key="4">
    <source>
        <dbReference type="SAM" id="Phobius"/>
    </source>
</evidence>
<dbReference type="PROSITE" id="PS50948">
    <property type="entry name" value="PAN"/>
    <property type="match status" value="1"/>
</dbReference>
<evidence type="ECO:0000256" key="2">
    <source>
        <dbReference type="ARBA" id="ARBA00022737"/>
    </source>
</evidence>
<keyword evidence="2" id="KW-0677">Repeat</keyword>
<keyword evidence="1" id="KW-0245">EGF-like domain</keyword>
<evidence type="ECO:0000256" key="1">
    <source>
        <dbReference type="ARBA" id="ARBA00022536"/>
    </source>
</evidence>
<feature type="domain" description="Apple" evidence="5">
    <location>
        <begin position="193"/>
        <end position="278"/>
    </location>
</feature>
<keyword evidence="4" id="KW-0812">Transmembrane</keyword>
<dbReference type="SMART" id="SM00179">
    <property type="entry name" value="EGF_CA"/>
    <property type="match status" value="2"/>
</dbReference>
<keyword evidence="4" id="KW-0472">Membrane</keyword>
<dbReference type="PROSITE" id="PS01187">
    <property type="entry name" value="EGF_CA"/>
    <property type="match status" value="2"/>
</dbReference>
<evidence type="ECO:0000313" key="6">
    <source>
        <dbReference type="EMBL" id="ELU02121.1"/>
    </source>
</evidence>
<evidence type="ECO:0000259" key="5">
    <source>
        <dbReference type="PROSITE" id="PS50948"/>
    </source>
</evidence>
<keyword evidence="8" id="KW-1185">Reference proteome</keyword>
<dbReference type="InterPro" id="IPR001881">
    <property type="entry name" value="EGF-like_Ca-bd_dom"/>
</dbReference>
<dbReference type="InterPro" id="IPR018097">
    <property type="entry name" value="EGF_Ca-bd_CS"/>
</dbReference>
<dbReference type="SUPFAM" id="SSF57184">
    <property type="entry name" value="Growth factor receptor domain"/>
    <property type="match status" value="1"/>
</dbReference>
<evidence type="ECO:0000313" key="7">
    <source>
        <dbReference type="EnsemblMetazoa" id="CapteP196604"/>
    </source>
</evidence>
<reference evidence="6 8" key="2">
    <citation type="journal article" date="2013" name="Nature">
        <title>Insights into bilaterian evolution from three spiralian genomes.</title>
        <authorList>
            <person name="Simakov O."/>
            <person name="Marletaz F."/>
            <person name="Cho S.J."/>
            <person name="Edsinger-Gonzales E."/>
            <person name="Havlak P."/>
            <person name="Hellsten U."/>
            <person name="Kuo D.H."/>
            <person name="Larsson T."/>
            <person name="Lv J."/>
            <person name="Arendt D."/>
            <person name="Savage R."/>
            <person name="Osoegawa K."/>
            <person name="de Jong P."/>
            <person name="Grimwood J."/>
            <person name="Chapman J.A."/>
            <person name="Shapiro H."/>
            <person name="Aerts A."/>
            <person name="Otillar R.P."/>
            <person name="Terry A.Y."/>
            <person name="Boore J.L."/>
            <person name="Grigoriev I.V."/>
            <person name="Lindberg D.R."/>
            <person name="Seaver E.C."/>
            <person name="Weisblat D.A."/>
            <person name="Putnam N.H."/>
            <person name="Rokhsar D.S."/>
        </authorList>
    </citation>
    <scope>NUCLEOTIDE SEQUENCE</scope>
    <source>
        <strain evidence="6 8">I ESC-2004</strain>
    </source>
</reference>
<dbReference type="PANTHER" id="PTHR24034:SF205">
    <property type="entry name" value="NIDOGEN"/>
    <property type="match status" value="1"/>
</dbReference>
<dbReference type="InterPro" id="IPR049883">
    <property type="entry name" value="NOTCH1_EGF-like"/>
</dbReference>
<dbReference type="Gene3D" id="2.10.25.10">
    <property type="entry name" value="Laminin"/>
    <property type="match status" value="2"/>
</dbReference>
<dbReference type="AlphaFoldDB" id="R7U7K0"/>
<dbReference type="InterPro" id="IPR003609">
    <property type="entry name" value="Pan_app"/>
</dbReference>
<dbReference type="EMBL" id="KB304341">
    <property type="protein sequence ID" value="ELU02121.1"/>
    <property type="molecule type" value="Genomic_DNA"/>
</dbReference>
<feature type="transmembrane region" description="Helical" evidence="4">
    <location>
        <begin position="6"/>
        <end position="28"/>
    </location>
</feature>
<dbReference type="GO" id="GO:0005509">
    <property type="term" value="F:calcium ion binding"/>
    <property type="evidence" value="ECO:0007669"/>
    <property type="project" value="InterPro"/>
</dbReference>
<accession>R7U7K0</accession>
<evidence type="ECO:0000313" key="8">
    <source>
        <dbReference type="Proteomes" id="UP000014760"/>
    </source>
</evidence>
<dbReference type="PANTHER" id="PTHR24034">
    <property type="entry name" value="EGF-LIKE DOMAIN-CONTAINING PROTEIN"/>
    <property type="match status" value="1"/>
</dbReference>
<dbReference type="InterPro" id="IPR009030">
    <property type="entry name" value="Growth_fac_rcpt_cys_sf"/>
</dbReference>
<dbReference type="OrthoDB" id="5953235at2759"/>
<dbReference type="Pfam" id="PF00024">
    <property type="entry name" value="PAN_1"/>
    <property type="match status" value="1"/>
</dbReference>
<dbReference type="HOGENOM" id="CLU_974020_0_0_1"/>
<sequence>MTQIPFLKACTLNYFVMFIAPVTLWRVVENAYKKEERIPVRAERDRGILLATLVVLVIGIVFAVLVFELVYLFAGDSCPAMTSPNPYTFICPVGYEIDELGFHCNDVDECTIHENLCKGACVNTIGSYDCECLPPFECDVGYALDNKSKCCLEIDECAVNNGGCMETCVNTVASFQCGCTNPKHRLLEDGRSCYGVPLGFEEYQGIRYGYAAEFNGTETNVETIRDCASLCSTEDDCVLYQYSSEAKECRILLGFNSCVAMKFTAAYTITFNTSFIACDDLSFYVS</sequence>
<reference evidence="8" key="1">
    <citation type="submission" date="2012-12" db="EMBL/GenBank/DDBJ databases">
        <authorList>
            <person name="Hellsten U."/>
            <person name="Grimwood J."/>
            <person name="Chapman J.A."/>
            <person name="Shapiro H."/>
            <person name="Aerts A."/>
            <person name="Otillar R.P."/>
            <person name="Terry A.Y."/>
            <person name="Boore J.L."/>
            <person name="Simakov O."/>
            <person name="Marletaz F."/>
            <person name="Cho S.-J."/>
            <person name="Edsinger-Gonzales E."/>
            <person name="Havlak P."/>
            <person name="Kuo D.-H."/>
            <person name="Larsson T."/>
            <person name="Lv J."/>
            <person name="Arendt D."/>
            <person name="Savage R."/>
            <person name="Osoegawa K."/>
            <person name="de Jong P."/>
            <person name="Lindberg D.R."/>
            <person name="Seaver E.C."/>
            <person name="Weisblat D.A."/>
            <person name="Putnam N.H."/>
            <person name="Grigoriev I.V."/>
            <person name="Rokhsar D.S."/>
        </authorList>
    </citation>
    <scope>NUCLEOTIDE SEQUENCE</scope>
    <source>
        <strain evidence="8">I ESC-2004</strain>
    </source>
</reference>
<dbReference type="STRING" id="283909.R7U7K0"/>
<dbReference type="Pfam" id="PF07645">
    <property type="entry name" value="EGF_CA"/>
    <property type="match status" value="2"/>
</dbReference>
<protein>
    <recommendedName>
        <fullName evidence="5">Apple domain-containing protein</fullName>
    </recommendedName>
</protein>
<keyword evidence="4" id="KW-1133">Transmembrane helix</keyword>
<gene>
    <name evidence="6" type="ORF">CAPTEDRAFT_196604</name>
</gene>
<organism evidence="6">
    <name type="scientific">Capitella teleta</name>
    <name type="common">Polychaete worm</name>
    <dbReference type="NCBI Taxonomy" id="283909"/>
    <lineage>
        <taxon>Eukaryota</taxon>
        <taxon>Metazoa</taxon>
        <taxon>Spiralia</taxon>
        <taxon>Lophotrochozoa</taxon>
        <taxon>Annelida</taxon>
        <taxon>Polychaeta</taxon>
        <taxon>Sedentaria</taxon>
        <taxon>Scolecida</taxon>
        <taxon>Capitellidae</taxon>
        <taxon>Capitella</taxon>
    </lineage>
</organism>
<name>R7U7K0_CAPTE</name>
<dbReference type="InterPro" id="IPR050751">
    <property type="entry name" value="ECM_structural_protein"/>
</dbReference>
<reference evidence="7" key="3">
    <citation type="submission" date="2015-06" db="UniProtKB">
        <authorList>
            <consortium name="EnsemblMetazoa"/>
        </authorList>
    </citation>
    <scope>IDENTIFICATION</scope>
</reference>
<keyword evidence="3" id="KW-1015">Disulfide bond</keyword>
<dbReference type="Proteomes" id="UP000014760">
    <property type="component" value="Unassembled WGS sequence"/>
</dbReference>